<dbReference type="Gene3D" id="1.10.3080.10">
    <property type="entry name" value="Clc chloride channel"/>
    <property type="match status" value="1"/>
</dbReference>
<dbReference type="eggNOG" id="KOG0475">
    <property type="taxonomic scope" value="Eukaryota"/>
</dbReference>
<feature type="transmembrane region" description="Helical" evidence="9">
    <location>
        <begin position="415"/>
        <end position="435"/>
    </location>
</feature>
<dbReference type="GO" id="GO:0005247">
    <property type="term" value="F:voltage-gated chloride channel activity"/>
    <property type="evidence" value="ECO:0007669"/>
    <property type="project" value="TreeGrafter"/>
</dbReference>
<feature type="transmembrane region" description="Helical" evidence="9">
    <location>
        <begin position="442"/>
        <end position="466"/>
    </location>
</feature>
<dbReference type="AlphaFoldDB" id="G8YAI3"/>
<name>G8YAI3_PICSO</name>
<dbReference type="Gene3D" id="3.10.580.20">
    <property type="match status" value="1"/>
</dbReference>
<dbReference type="PROSITE" id="PS51371">
    <property type="entry name" value="CBS"/>
    <property type="match status" value="2"/>
</dbReference>
<comment type="subcellular location">
    <subcellularLocation>
        <location evidence="1 9">Membrane</location>
        <topology evidence="1 9">Multi-pass membrane protein</topology>
    </subcellularLocation>
</comment>
<dbReference type="InterPro" id="IPR014743">
    <property type="entry name" value="Cl-channel_core"/>
</dbReference>
<dbReference type="GO" id="GO:0005886">
    <property type="term" value="C:plasma membrane"/>
    <property type="evidence" value="ECO:0007669"/>
    <property type="project" value="TreeGrafter"/>
</dbReference>
<keyword evidence="2 9" id="KW-0813">Transport</keyword>
<keyword evidence="3 9" id="KW-0812">Transmembrane</keyword>
<dbReference type="InterPro" id="IPR000644">
    <property type="entry name" value="CBS_dom"/>
</dbReference>
<dbReference type="CDD" id="cd03684">
    <property type="entry name" value="ClC_3_like"/>
    <property type="match status" value="1"/>
</dbReference>
<organism evidence="12 14">
    <name type="scientific">Pichia sorbitophila (strain ATCC MYA-4447 / BCRC 22081 / CBS 7064 / NBRC 10061 / NRRL Y-12695)</name>
    <name type="common">Hybrid yeast</name>
    <dbReference type="NCBI Taxonomy" id="559304"/>
    <lineage>
        <taxon>Eukaryota</taxon>
        <taxon>Fungi</taxon>
        <taxon>Dikarya</taxon>
        <taxon>Ascomycota</taxon>
        <taxon>Saccharomycotina</taxon>
        <taxon>Pichiomycetes</taxon>
        <taxon>Debaryomycetaceae</taxon>
        <taxon>Millerozyma</taxon>
    </lineage>
</organism>
<dbReference type="Pfam" id="PF00654">
    <property type="entry name" value="Voltage_CLC"/>
    <property type="match status" value="1"/>
</dbReference>
<feature type="region of interest" description="Disordered" evidence="10">
    <location>
        <begin position="1"/>
        <end position="24"/>
    </location>
</feature>
<dbReference type="GO" id="GO:0005769">
    <property type="term" value="C:early endosome"/>
    <property type="evidence" value="ECO:0007669"/>
    <property type="project" value="TreeGrafter"/>
</dbReference>
<feature type="transmembrane region" description="Helical" evidence="9">
    <location>
        <begin position="357"/>
        <end position="378"/>
    </location>
</feature>
<dbReference type="GO" id="GO:0000324">
    <property type="term" value="C:fungal-type vacuole"/>
    <property type="evidence" value="ECO:0007669"/>
    <property type="project" value="TreeGrafter"/>
</dbReference>
<dbReference type="GO" id="GO:0005783">
    <property type="term" value="C:endoplasmic reticulum"/>
    <property type="evidence" value="ECO:0007669"/>
    <property type="project" value="TreeGrafter"/>
</dbReference>
<dbReference type="Pfam" id="PF00571">
    <property type="entry name" value="CBS"/>
    <property type="match status" value="1"/>
</dbReference>
<keyword evidence="5 9" id="KW-0406">Ion transport</keyword>
<evidence type="ECO:0000256" key="1">
    <source>
        <dbReference type="ARBA" id="ARBA00004141"/>
    </source>
</evidence>
<feature type="transmembrane region" description="Helical" evidence="9">
    <location>
        <begin position="490"/>
        <end position="514"/>
    </location>
</feature>
<proteinExistence type="inferred from homology"/>
<dbReference type="HOGENOM" id="CLU_003181_2_2_1"/>
<dbReference type="InterPro" id="IPR001807">
    <property type="entry name" value="ClC"/>
</dbReference>
<keyword evidence="14" id="KW-1185">Reference proteome</keyword>
<evidence type="ECO:0000256" key="4">
    <source>
        <dbReference type="ARBA" id="ARBA00022989"/>
    </source>
</evidence>
<dbReference type="GO" id="GO:0006878">
    <property type="term" value="P:intracellular copper ion homeostasis"/>
    <property type="evidence" value="ECO:0007669"/>
    <property type="project" value="TreeGrafter"/>
</dbReference>
<evidence type="ECO:0000256" key="9">
    <source>
        <dbReference type="RuleBase" id="RU361221"/>
    </source>
</evidence>
<evidence type="ECO:0000259" key="11">
    <source>
        <dbReference type="PROSITE" id="PS51371"/>
    </source>
</evidence>
<dbReference type="EMBL" id="FO082048">
    <property type="protein sequence ID" value="CCE84597.1"/>
    <property type="molecule type" value="Genomic_DNA"/>
</dbReference>
<dbReference type="GO" id="GO:0006879">
    <property type="term" value="P:intracellular iron ion homeostasis"/>
    <property type="evidence" value="ECO:0007669"/>
    <property type="project" value="TreeGrafter"/>
</dbReference>
<comment type="caution">
    <text evidence="9">Lacks conserved residue(s) required for the propagation of feature annotation.</text>
</comment>
<reference evidence="14" key="2">
    <citation type="journal article" date="2012" name="G3 (Bethesda)">
        <title>Pichia sorbitophila, an interspecies yeast hybrid reveals early steps of genome resolution following polyploidization.</title>
        <authorList>
            <person name="Leh Louis V."/>
            <person name="Despons L."/>
            <person name="Friedrich A."/>
            <person name="Martin T."/>
            <person name="Durrens P."/>
            <person name="Casaregola S."/>
            <person name="Neuveglise C."/>
            <person name="Fairhead C."/>
            <person name="Marck C."/>
            <person name="Cruz J.A."/>
            <person name="Straub M.L."/>
            <person name="Kugler V."/>
            <person name="Sacerdot C."/>
            <person name="Uzunov Z."/>
            <person name="Thierry A."/>
            <person name="Weiss S."/>
            <person name="Bleykasten C."/>
            <person name="De Montigny J."/>
            <person name="Jacques N."/>
            <person name="Jung P."/>
            <person name="Lemaire M."/>
            <person name="Mallet S."/>
            <person name="Morel G."/>
            <person name="Richard G.F."/>
            <person name="Sarkar A."/>
            <person name="Savel G."/>
            <person name="Schacherer J."/>
            <person name="Seret M.L."/>
            <person name="Talla E."/>
            <person name="Samson G."/>
            <person name="Jubin C."/>
            <person name="Poulain J."/>
            <person name="Vacherie B."/>
            <person name="Barbe V."/>
            <person name="Pelletier E."/>
            <person name="Sherman D.J."/>
            <person name="Westhof E."/>
            <person name="Weissenbach J."/>
            <person name="Baret P.V."/>
            <person name="Wincker P."/>
            <person name="Gaillardin C."/>
            <person name="Dujon B."/>
            <person name="Souciet J.L."/>
        </authorList>
    </citation>
    <scope>NUCLEOTIDE SEQUENCE [LARGE SCALE GENOMIC DNA]</scope>
    <source>
        <strain evidence="14">ATCC MYA-4447 / BCRC 22081 / CBS 7064 / NBRC 10061 / NRRL Y-12695</strain>
    </source>
</reference>
<feature type="transmembrane region" description="Helical" evidence="9">
    <location>
        <begin position="170"/>
        <end position="192"/>
    </location>
</feature>
<gene>
    <name evidence="12" type="primary">Piso0_004146</name>
    <name evidence="12" type="ORF">GNLVRS01_PISO0K10460g</name>
    <name evidence="13" type="ORF">GNLVRS01_PISO0L10461g</name>
</gene>
<feature type="transmembrane region" description="Helical" evidence="9">
    <location>
        <begin position="284"/>
        <end position="305"/>
    </location>
</feature>
<evidence type="ECO:0000256" key="10">
    <source>
        <dbReference type="SAM" id="MobiDB-lite"/>
    </source>
</evidence>
<dbReference type="PANTHER" id="PTHR45711:SF9">
    <property type="entry name" value="ANION_PROTON EXCHANGE TRANSPORTER GEF1"/>
    <property type="match status" value="1"/>
</dbReference>
<dbReference type="EMBL" id="FO082049">
    <property type="protein sequence ID" value="CCE83566.1"/>
    <property type="molecule type" value="Genomic_DNA"/>
</dbReference>
<evidence type="ECO:0000313" key="13">
    <source>
        <dbReference type="EMBL" id="CCE84597.1"/>
    </source>
</evidence>
<dbReference type="SUPFAM" id="SSF54631">
    <property type="entry name" value="CBS-domain pair"/>
    <property type="match status" value="1"/>
</dbReference>
<dbReference type="Proteomes" id="UP000005222">
    <property type="component" value="Chromosome L"/>
</dbReference>
<feature type="domain" description="CBS" evidence="11">
    <location>
        <begin position="574"/>
        <end position="638"/>
    </location>
</feature>
<evidence type="ECO:0000313" key="14">
    <source>
        <dbReference type="Proteomes" id="UP000005222"/>
    </source>
</evidence>
<dbReference type="PANTHER" id="PTHR45711">
    <property type="entry name" value="CHLORIDE CHANNEL PROTEIN"/>
    <property type="match status" value="1"/>
</dbReference>
<feature type="transmembrane region" description="Helical" evidence="9">
    <location>
        <begin position="78"/>
        <end position="101"/>
    </location>
</feature>
<evidence type="ECO:0000256" key="2">
    <source>
        <dbReference type="ARBA" id="ARBA00022448"/>
    </source>
</evidence>
<dbReference type="OrthoDB" id="44789at2759"/>
<evidence type="ECO:0000256" key="7">
    <source>
        <dbReference type="ARBA" id="ARBA00023214"/>
    </source>
</evidence>
<feature type="domain" description="CBS" evidence="11">
    <location>
        <begin position="662"/>
        <end position="723"/>
    </location>
</feature>
<accession>G8YAI3</accession>
<comment type="similarity">
    <text evidence="9">Belongs to the chloride channel (TC 2.A.49) family.</text>
</comment>
<dbReference type="CDD" id="cd04591">
    <property type="entry name" value="CBS_pair_voltage-gated_CLC_euk_bac"/>
    <property type="match status" value="1"/>
</dbReference>
<dbReference type="PRINTS" id="PR00762">
    <property type="entry name" value="CLCHANNEL"/>
</dbReference>
<feature type="compositionally biased region" description="Basic and acidic residues" evidence="10">
    <location>
        <begin position="9"/>
        <end position="21"/>
    </location>
</feature>
<dbReference type="InterPro" id="IPR046342">
    <property type="entry name" value="CBS_dom_sf"/>
</dbReference>
<sequence length="756" mass="84044">MTSESPYYPDHDDGVNPRDPDTGGWLNQDRIKEVKRFSEFRSVDWLEEELREHRTRSNERINSRHANRPFVNRLFSSILNWLVLSVMGIIIGLIAGCLNVLTAWLSSIRFGHCSDHFFLDKAFCCRGQGESCDKWVNWSAFGILNFLLYMLISAAFAYSSGILVKKFAPFAAGSGISEIKCIISGFVMKGFLGWRTLFMKSICLPLAISSGLSVGKEGPSVHYAVCVGNNITKLFEKYKNSVSKSREFLTATSAAGVAVAFGSPMGGVLFSIEEISSTFSLSTIWKSYFCSLIAVSTLASLNPFGTGQVVLFEVKYDSNWHYFEIPIYILLGIFGGIYGIIVSKLNLRVVAFRKKFLSNFAIREIMTLVLLTTSFSYFNEFLRFDMTETMQMLFQDCKVSKIKYICDAGTNKSGLVVSLLFATIARMFLTIITYGCKVPAGIFVPSMAAGATFGRALGIIVEQIALKNPDSSLLVSCGKDNGKCIIPGTYAFLGSAAALSGITHLTVSVVIIMFELTGALRYIIPTMIVVAITKTINDKYGKGGIADQAIVFNGLPYIDPNEEFEFKGGVDKVMSSRMVVLPSGAEDPITVDYLKSVLEKTEMRGFPVVGSPSDPRIYGYVSRSDLELVVKEYAVEDPDKFCVFDSSSSMSMHNSIALGHLINQHPIIIDINTDLPYVYDIFVKLGTRIVLVQSDKKLVGLITRKDMLRYSHTAHFMKGHNAVEDNLDEVIWKHFCTISMKVKEWTRKLTNNHSMH</sequence>
<evidence type="ECO:0000256" key="3">
    <source>
        <dbReference type="ARBA" id="ARBA00022692"/>
    </source>
</evidence>
<feature type="transmembrane region" description="Helical" evidence="9">
    <location>
        <begin position="325"/>
        <end position="345"/>
    </location>
</feature>
<dbReference type="Proteomes" id="UP000005222">
    <property type="component" value="Chromosome K"/>
</dbReference>
<dbReference type="FunCoup" id="G8YAI3">
    <property type="interactions" value="549"/>
</dbReference>
<dbReference type="GO" id="GO:0005794">
    <property type="term" value="C:Golgi apparatus"/>
    <property type="evidence" value="ECO:0007669"/>
    <property type="project" value="TreeGrafter"/>
</dbReference>
<dbReference type="SUPFAM" id="SSF81340">
    <property type="entry name" value="Clc chloride channel"/>
    <property type="match status" value="1"/>
</dbReference>
<keyword evidence="7 9" id="KW-0868">Chloride</keyword>
<keyword evidence="6 9" id="KW-0472">Membrane</keyword>
<feature type="transmembrane region" description="Helical" evidence="9">
    <location>
        <begin position="138"/>
        <end position="158"/>
    </location>
</feature>
<dbReference type="OMA" id="HPLVHAH"/>
<evidence type="ECO:0000256" key="6">
    <source>
        <dbReference type="ARBA" id="ARBA00023136"/>
    </source>
</evidence>
<evidence type="ECO:0000256" key="5">
    <source>
        <dbReference type="ARBA" id="ARBA00023065"/>
    </source>
</evidence>
<evidence type="ECO:0000313" key="12">
    <source>
        <dbReference type="EMBL" id="CCE83566.1"/>
    </source>
</evidence>
<keyword evidence="8" id="KW-0129">CBS domain</keyword>
<protein>
    <recommendedName>
        <fullName evidence="9">Chloride channel protein</fullName>
    </recommendedName>
</protein>
<evidence type="ECO:0000256" key="8">
    <source>
        <dbReference type="PROSITE-ProRule" id="PRU00703"/>
    </source>
</evidence>
<keyword evidence="4 9" id="KW-1133">Transmembrane helix</keyword>
<reference evidence="12" key="1">
    <citation type="submission" date="2011-10" db="EMBL/GenBank/DDBJ databases">
        <authorList>
            <person name="Genoscope - CEA"/>
        </authorList>
    </citation>
    <scope>NUCLEOTIDE SEQUENCE</scope>
</reference>
<dbReference type="InParanoid" id="G8YAI3"/>
<dbReference type="STRING" id="559304.G8YAI3"/>
<dbReference type="Gene3D" id="3.90.1280.20">
    <property type="match status" value="1"/>
</dbReference>
<dbReference type="FunFam" id="1.10.3080.10:FF:000011">
    <property type="entry name" value="Chloride channel protein"/>
    <property type="match status" value="1"/>
</dbReference>